<feature type="transmembrane region" description="Helical" evidence="5">
    <location>
        <begin position="187"/>
        <end position="205"/>
    </location>
</feature>
<keyword evidence="2 5" id="KW-0812">Transmembrane</keyword>
<protein>
    <recommendedName>
        <fullName evidence="6">Major facilitator superfamily (MFS) profile domain-containing protein</fullName>
    </recommendedName>
</protein>
<accession>A0AAN9TH51</accession>
<dbReference type="GO" id="GO:0016020">
    <property type="term" value="C:membrane"/>
    <property type="evidence" value="ECO:0007669"/>
    <property type="project" value="UniProtKB-SubCell"/>
</dbReference>
<evidence type="ECO:0000256" key="4">
    <source>
        <dbReference type="ARBA" id="ARBA00023136"/>
    </source>
</evidence>
<keyword evidence="3 5" id="KW-1133">Transmembrane helix</keyword>
<gene>
    <name evidence="7" type="ORF">V9T40_004891</name>
</gene>
<dbReference type="PROSITE" id="PS50850">
    <property type="entry name" value="MFS"/>
    <property type="match status" value="1"/>
</dbReference>
<feature type="domain" description="Major facilitator superfamily (MFS) profile" evidence="6">
    <location>
        <begin position="28"/>
        <end position="476"/>
    </location>
</feature>
<evidence type="ECO:0000256" key="2">
    <source>
        <dbReference type="ARBA" id="ARBA00022692"/>
    </source>
</evidence>
<feature type="transmembrane region" description="Helical" evidence="5">
    <location>
        <begin position="125"/>
        <end position="147"/>
    </location>
</feature>
<dbReference type="InterPro" id="IPR020846">
    <property type="entry name" value="MFS_dom"/>
</dbReference>
<evidence type="ECO:0000313" key="8">
    <source>
        <dbReference type="Proteomes" id="UP001367676"/>
    </source>
</evidence>
<name>A0AAN9TH51_9HEMI</name>
<dbReference type="AlphaFoldDB" id="A0AAN9TH51"/>
<evidence type="ECO:0000313" key="7">
    <source>
        <dbReference type="EMBL" id="KAK7583928.1"/>
    </source>
</evidence>
<evidence type="ECO:0000256" key="5">
    <source>
        <dbReference type="SAM" id="Phobius"/>
    </source>
</evidence>
<dbReference type="Gene3D" id="1.20.1250.20">
    <property type="entry name" value="MFS general substrate transporter like domains"/>
    <property type="match status" value="1"/>
</dbReference>
<dbReference type="PANTHER" id="PTHR48021">
    <property type="match status" value="1"/>
</dbReference>
<dbReference type="InterPro" id="IPR036259">
    <property type="entry name" value="MFS_trans_sf"/>
</dbReference>
<feature type="transmembrane region" description="Helical" evidence="5">
    <location>
        <begin position="282"/>
        <end position="302"/>
    </location>
</feature>
<evidence type="ECO:0000256" key="1">
    <source>
        <dbReference type="ARBA" id="ARBA00004141"/>
    </source>
</evidence>
<feature type="transmembrane region" description="Helical" evidence="5">
    <location>
        <begin position="159"/>
        <end position="181"/>
    </location>
</feature>
<comment type="caution">
    <text evidence="7">The sequence shown here is derived from an EMBL/GenBank/DDBJ whole genome shotgun (WGS) entry which is preliminary data.</text>
</comment>
<keyword evidence="4 5" id="KW-0472">Membrane</keyword>
<dbReference type="InterPro" id="IPR005828">
    <property type="entry name" value="MFS_sugar_transport-like"/>
</dbReference>
<feature type="transmembrane region" description="Helical" evidence="5">
    <location>
        <begin position="71"/>
        <end position="88"/>
    </location>
</feature>
<proteinExistence type="predicted"/>
<dbReference type="GO" id="GO:0022857">
    <property type="term" value="F:transmembrane transporter activity"/>
    <property type="evidence" value="ECO:0007669"/>
    <property type="project" value="InterPro"/>
</dbReference>
<dbReference type="PANTHER" id="PTHR48021:SF39">
    <property type="entry name" value="MAJOR FACILITATOR SUPERFAMILY (MFS) PROFILE DOMAIN-CONTAINING PROTEIN"/>
    <property type="match status" value="1"/>
</dbReference>
<evidence type="ECO:0000256" key="3">
    <source>
        <dbReference type="ARBA" id="ARBA00022989"/>
    </source>
</evidence>
<dbReference type="EMBL" id="JBBCAQ010000032">
    <property type="protein sequence ID" value="KAK7583928.1"/>
    <property type="molecule type" value="Genomic_DNA"/>
</dbReference>
<feature type="transmembrane region" description="Helical" evidence="5">
    <location>
        <begin position="26"/>
        <end position="51"/>
    </location>
</feature>
<keyword evidence="8" id="KW-1185">Reference proteome</keyword>
<dbReference type="SUPFAM" id="SSF103473">
    <property type="entry name" value="MFS general substrate transporter"/>
    <property type="match status" value="1"/>
</dbReference>
<dbReference type="Pfam" id="PF00083">
    <property type="entry name" value="Sugar_tr"/>
    <property type="match status" value="1"/>
</dbReference>
<organism evidence="7 8">
    <name type="scientific">Parthenolecanium corni</name>
    <dbReference type="NCBI Taxonomy" id="536013"/>
    <lineage>
        <taxon>Eukaryota</taxon>
        <taxon>Metazoa</taxon>
        <taxon>Ecdysozoa</taxon>
        <taxon>Arthropoda</taxon>
        <taxon>Hexapoda</taxon>
        <taxon>Insecta</taxon>
        <taxon>Pterygota</taxon>
        <taxon>Neoptera</taxon>
        <taxon>Paraneoptera</taxon>
        <taxon>Hemiptera</taxon>
        <taxon>Sternorrhyncha</taxon>
        <taxon>Coccoidea</taxon>
        <taxon>Coccidae</taxon>
        <taxon>Parthenolecanium</taxon>
    </lineage>
</organism>
<reference evidence="7 8" key="1">
    <citation type="submission" date="2024-03" db="EMBL/GenBank/DDBJ databases">
        <title>Adaptation during the transition from Ophiocordyceps entomopathogen to insect associate is accompanied by gene loss and intensified selection.</title>
        <authorList>
            <person name="Ward C.M."/>
            <person name="Onetto C.A."/>
            <person name="Borneman A.R."/>
        </authorList>
    </citation>
    <scope>NUCLEOTIDE SEQUENCE [LARGE SCALE GENOMIC DNA]</scope>
    <source>
        <strain evidence="7">AWRI1</strain>
        <tissue evidence="7">Single Adult Female</tissue>
    </source>
</reference>
<dbReference type="InterPro" id="IPR050549">
    <property type="entry name" value="MFS_Trehalose_Transporter"/>
</dbReference>
<feature type="transmembrane region" description="Helical" evidence="5">
    <location>
        <begin position="450"/>
        <end position="470"/>
    </location>
</feature>
<feature type="transmembrane region" description="Helical" evidence="5">
    <location>
        <begin position="421"/>
        <end position="444"/>
    </location>
</feature>
<feature type="transmembrane region" description="Helical" evidence="5">
    <location>
        <begin position="388"/>
        <end position="409"/>
    </location>
</feature>
<sequence length="501" mass="55939">MARKSNDVKQKVFYNYGKVRSTCSQILAVLIGNVIMLQFGMSISISTVVNGELMSSNRNSTQTFRLSSAEGSWYGSLVLIAHPVGSILSSYIQDRFGRKACFTLVALPEFIGWLCLYFANSSLLLYASSTCLGIALGLSEAPILTYIGESMEPRLRSGLSSFTVFCSMIGLFTTFAVTSVYSWRQTALIYSSLPIFVFIVTIFIIPESPVWLLSKHKTKEATKALCWLRGFTSENSVRDELEYMVEFAKRRMEDQDTLTVKRKGGCLNSLQNLINILKEKSVFHSFIMFSLVFFICTISAMLPAKPYYRNIMDKIGLDGLSFNSREALVYSGAGTLIGAFLNMFTVKYIGKRRLLITSILISTGCQFVLGLFAMGYLKSVVKSAWLPFILFCTVSFIAGYGITPIPWILLGEIFPMKSRGILSGVTAALNSIVAFLLTITYWNVVDITSLPWTIIIHATVGIVGIPYIFYNMPDTENKTLQQIQNDLEKNTVKQEEAEFSQ</sequence>
<evidence type="ECO:0000259" key="6">
    <source>
        <dbReference type="PROSITE" id="PS50850"/>
    </source>
</evidence>
<feature type="transmembrane region" description="Helical" evidence="5">
    <location>
        <begin position="327"/>
        <end position="345"/>
    </location>
</feature>
<feature type="transmembrane region" description="Helical" evidence="5">
    <location>
        <begin position="354"/>
        <end position="376"/>
    </location>
</feature>
<comment type="subcellular location">
    <subcellularLocation>
        <location evidence="1">Membrane</location>
        <topology evidence="1">Multi-pass membrane protein</topology>
    </subcellularLocation>
</comment>
<dbReference type="Proteomes" id="UP001367676">
    <property type="component" value="Unassembled WGS sequence"/>
</dbReference>
<feature type="transmembrane region" description="Helical" evidence="5">
    <location>
        <begin position="100"/>
        <end position="119"/>
    </location>
</feature>